<comment type="caution">
    <text evidence="1">The sequence shown here is derived from an EMBL/GenBank/DDBJ whole genome shotgun (WGS) entry which is preliminary data.</text>
</comment>
<evidence type="ECO:0000313" key="2">
    <source>
        <dbReference type="Proteomes" id="UP000325081"/>
    </source>
</evidence>
<gene>
    <name evidence="1" type="ORF">STAS_28297</name>
</gene>
<accession>A0A5A7R3M7</accession>
<name>A0A5A7R3M7_STRAF</name>
<dbReference type="OrthoDB" id="10517803at2759"/>
<keyword evidence="2" id="KW-1185">Reference proteome</keyword>
<dbReference type="AlphaFoldDB" id="A0A5A7R3M7"/>
<dbReference type="Proteomes" id="UP000325081">
    <property type="component" value="Unassembled WGS sequence"/>
</dbReference>
<reference evidence="2" key="1">
    <citation type="journal article" date="2019" name="Curr. Biol.">
        <title>Genome Sequence of Striga asiatica Provides Insight into the Evolution of Plant Parasitism.</title>
        <authorList>
            <person name="Yoshida S."/>
            <person name="Kim S."/>
            <person name="Wafula E.K."/>
            <person name="Tanskanen J."/>
            <person name="Kim Y.M."/>
            <person name="Honaas L."/>
            <person name="Yang Z."/>
            <person name="Spallek T."/>
            <person name="Conn C.E."/>
            <person name="Ichihashi Y."/>
            <person name="Cheong K."/>
            <person name="Cui S."/>
            <person name="Der J.P."/>
            <person name="Gundlach H."/>
            <person name="Jiao Y."/>
            <person name="Hori C."/>
            <person name="Ishida J.K."/>
            <person name="Kasahara H."/>
            <person name="Kiba T."/>
            <person name="Kim M.S."/>
            <person name="Koo N."/>
            <person name="Laohavisit A."/>
            <person name="Lee Y.H."/>
            <person name="Lumba S."/>
            <person name="McCourt P."/>
            <person name="Mortimer J.C."/>
            <person name="Mutuku J.M."/>
            <person name="Nomura T."/>
            <person name="Sasaki-Sekimoto Y."/>
            <person name="Seto Y."/>
            <person name="Wang Y."/>
            <person name="Wakatake T."/>
            <person name="Sakakibara H."/>
            <person name="Demura T."/>
            <person name="Yamaguchi S."/>
            <person name="Yoneyama K."/>
            <person name="Manabe R.I."/>
            <person name="Nelson D.C."/>
            <person name="Schulman A.H."/>
            <person name="Timko M.P."/>
            <person name="dePamphilis C.W."/>
            <person name="Choi D."/>
            <person name="Shirasu K."/>
        </authorList>
    </citation>
    <scope>NUCLEOTIDE SEQUENCE [LARGE SCALE GENOMIC DNA]</scope>
    <source>
        <strain evidence="2">cv. UVA1</strain>
    </source>
</reference>
<dbReference type="EMBL" id="BKCP01009404">
    <property type="protein sequence ID" value="GER50964.1"/>
    <property type="molecule type" value="Genomic_DNA"/>
</dbReference>
<sequence>MASLTQAQGPLQIRHHITHRGPILPFQMHAVHRRVRHQLHRLRLLRPRRAHSRVQNPAQFPSHHCRHRIVHHTNWALFPRLENGPLTRQQLQQHNPKPVNIALRSQHVQPIILRVDIPNCPRRLLGPVKPTTTLRAHQRKPEIRNPRVPILVQQYVRRFNVPVDYRRDCVAMEILNPAGPTQRYLNPHFPRI</sequence>
<protein>
    <submittedName>
        <fullName evidence="1">Pleckstrin homology (PH) domain-containing protein</fullName>
    </submittedName>
</protein>
<organism evidence="1 2">
    <name type="scientific">Striga asiatica</name>
    <name type="common">Asiatic witchweed</name>
    <name type="synonym">Buchnera asiatica</name>
    <dbReference type="NCBI Taxonomy" id="4170"/>
    <lineage>
        <taxon>Eukaryota</taxon>
        <taxon>Viridiplantae</taxon>
        <taxon>Streptophyta</taxon>
        <taxon>Embryophyta</taxon>
        <taxon>Tracheophyta</taxon>
        <taxon>Spermatophyta</taxon>
        <taxon>Magnoliopsida</taxon>
        <taxon>eudicotyledons</taxon>
        <taxon>Gunneridae</taxon>
        <taxon>Pentapetalae</taxon>
        <taxon>asterids</taxon>
        <taxon>lamiids</taxon>
        <taxon>Lamiales</taxon>
        <taxon>Orobanchaceae</taxon>
        <taxon>Buchnereae</taxon>
        <taxon>Striga</taxon>
    </lineage>
</organism>
<evidence type="ECO:0000313" key="1">
    <source>
        <dbReference type="EMBL" id="GER50964.1"/>
    </source>
</evidence>
<proteinExistence type="predicted"/>